<dbReference type="NCBIfam" id="TIGR04057">
    <property type="entry name" value="SusC_RagA_signa"/>
    <property type="match status" value="1"/>
</dbReference>
<dbReference type="SUPFAM" id="SSF56935">
    <property type="entry name" value="Porins"/>
    <property type="match status" value="1"/>
</dbReference>
<evidence type="ECO:0000313" key="11">
    <source>
        <dbReference type="Proteomes" id="UP001199816"/>
    </source>
</evidence>
<dbReference type="InterPro" id="IPR037066">
    <property type="entry name" value="Plug_dom_sf"/>
</dbReference>
<keyword evidence="2 7" id="KW-0813">Transport</keyword>
<dbReference type="PROSITE" id="PS52016">
    <property type="entry name" value="TONB_DEPENDENT_REC_3"/>
    <property type="match status" value="1"/>
</dbReference>
<dbReference type="Pfam" id="PF07715">
    <property type="entry name" value="Plug"/>
    <property type="match status" value="1"/>
</dbReference>
<dbReference type="EMBL" id="JAJNEC010000005">
    <property type="protein sequence ID" value="MCD2424294.1"/>
    <property type="molecule type" value="Genomic_DNA"/>
</dbReference>
<organism evidence="10 11">
    <name type="scientific">Niabella pedocola</name>
    <dbReference type="NCBI Taxonomy" id="1752077"/>
    <lineage>
        <taxon>Bacteria</taxon>
        <taxon>Pseudomonadati</taxon>
        <taxon>Bacteroidota</taxon>
        <taxon>Chitinophagia</taxon>
        <taxon>Chitinophagales</taxon>
        <taxon>Chitinophagaceae</taxon>
        <taxon>Niabella</taxon>
    </lineage>
</organism>
<dbReference type="Pfam" id="PF13715">
    <property type="entry name" value="CarbopepD_reg_2"/>
    <property type="match status" value="1"/>
</dbReference>
<sequence>MKRSKILPLLFAIGLPISCLAQTVKNVTGTVTDENGTPLPKATVIIQGKSVSGITDAKGNFSLSNIRENDVMVISMVGYTTQTVPVSGENQYKIRLSQNNQVLDDVVVIGYGEVKRKDLTGSVGSVNMKDMEKAPVVSFEDALAGRVAGVQVSSNDGQPGSTSNIVIRGGNSITQSNSPLYVVDGFPLESPDNNTINPDDIESIEVLKDASSTAIYGARGANGVIIIKTKQGKTGPPVVAYNNWLGLQYPMKKLPVMSPYEFVKYQLELNRTTAERLYLQDGRTLESYKDIAGVDWQDYVLQNAFMQNHSISVRGGTAATKYSVSGSYLDQNGIVINGGYKRYQGRFQIEQRIGKNFRAGINTNYTQAIKNGQIANLTSDNLNSSSAGNASSYLLYSTWGYRPVTGKGESDDFVDIPFDDEVASNTDLRVNPVVNSNNMYMYAFNKSFFTNAFLEYSFLKYFKFRVHGGLTETDLRFERFNNSKTAAGNPRTVYGATYGINGSTDNQNVRSLLNENLLTFNRTFNSKHRVDAVGGFTMQRNSTQGNGFVSILLPNEVLGIKGLDQGTVLSKTTSGSYSTLVSMLGRVNYTYNSRYLFTASFRSDGSSKFAPQNRWGYFPSGAFAWNLGNEPFLKSAKALSAAKLRVSYGITGNNRVSDFAYLSVLDQEVSANTGNTKSGYYFNGTYIKGTVPTLVGNNNLKWERTGNLDMGLDISLFKERLSLTADYYYKRTTDLLLDASLPTSTGYLTAFKNIGIVVNKGLEFTLNTVNVSTKNFTWSSNFNIAFNNNEIKELNGDQPSLITRVTNWNASFNNSLPYIALPGQPVALFYGYVFDGLYPVSDFNVLPNGSYELKPDVPNNGGDRALIKPGYIKYKDINGDGVVDANDQTIIGNPNPKHIGGFSNNFRYGQFDLNLFLQWSYGNDVLNANRIVFEGAEARMNLNMYKSYENRWSLDNQSSLLPVAGGYGPNVYSDRNIEDGSFLRLKTVSLGYNLSPALMKRWKIQAARVHLSAQNLVTWTKYSGLDPEVSVRNTALTPGFDWSPYPRARTVTLGMNITF</sequence>
<dbReference type="SUPFAM" id="SSF49464">
    <property type="entry name" value="Carboxypeptidase regulatory domain-like"/>
    <property type="match status" value="1"/>
</dbReference>
<keyword evidence="3 7" id="KW-1134">Transmembrane beta strand</keyword>
<evidence type="ECO:0000256" key="1">
    <source>
        <dbReference type="ARBA" id="ARBA00004571"/>
    </source>
</evidence>
<dbReference type="Gene3D" id="2.40.170.20">
    <property type="entry name" value="TonB-dependent receptor, beta-barrel domain"/>
    <property type="match status" value="1"/>
</dbReference>
<gene>
    <name evidence="10" type="ORF">LQ567_16055</name>
</gene>
<comment type="caution">
    <text evidence="10">The sequence shown here is derived from an EMBL/GenBank/DDBJ whole genome shotgun (WGS) entry which is preliminary data.</text>
</comment>
<dbReference type="InterPro" id="IPR036942">
    <property type="entry name" value="Beta-barrel_TonB_sf"/>
</dbReference>
<evidence type="ECO:0000256" key="8">
    <source>
        <dbReference type="SAM" id="SignalP"/>
    </source>
</evidence>
<comment type="subcellular location">
    <subcellularLocation>
        <location evidence="1 7">Cell outer membrane</location>
        <topology evidence="1 7">Multi-pass membrane protein</topology>
    </subcellularLocation>
</comment>
<dbReference type="Gene3D" id="2.60.40.1120">
    <property type="entry name" value="Carboxypeptidase-like, regulatory domain"/>
    <property type="match status" value="1"/>
</dbReference>
<protein>
    <submittedName>
        <fullName evidence="10">TonB-dependent receptor</fullName>
    </submittedName>
</protein>
<keyword evidence="8" id="KW-0732">Signal</keyword>
<dbReference type="InterPro" id="IPR008969">
    <property type="entry name" value="CarboxyPept-like_regulatory"/>
</dbReference>
<dbReference type="NCBIfam" id="TIGR04056">
    <property type="entry name" value="OMP_RagA_SusC"/>
    <property type="match status" value="1"/>
</dbReference>
<evidence type="ECO:0000259" key="9">
    <source>
        <dbReference type="Pfam" id="PF07715"/>
    </source>
</evidence>
<name>A0ABS8PU16_9BACT</name>
<evidence type="ECO:0000313" key="10">
    <source>
        <dbReference type="EMBL" id="MCD2424294.1"/>
    </source>
</evidence>
<keyword evidence="11" id="KW-1185">Reference proteome</keyword>
<dbReference type="InterPro" id="IPR012910">
    <property type="entry name" value="Plug_dom"/>
</dbReference>
<comment type="similarity">
    <text evidence="7">Belongs to the TonB-dependent receptor family.</text>
</comment>
<dbReference type="RefSeq" id="WP_231005856.1">
    <property type="nucleotide sequence ID" value="NZ_JAJNEC010000005.1"/>
</dbReference>
<evidence type="ECO:0000256" key="3">
    <source>
        <dbReference type="ARBA" id="ARBA00022452"/>
    </source>
</evidence>
<dbReference type="InterPro" id="IPR023996">
    <property type="entry name" value="TonB-dep_OMP_SusC/RagA"/>
</dbReference>
<evidence type="ECO:0000256" key="7">
    <source>
        <dbReference type="PROSITE-ProRule" id="PRU01360"/>
    </source>
</evidence>
<feature type="domain" description="TonB-dependent receptor plug" evidence="9">
    <location>
        <begin position="116"/>
        <end position="224"/>
    </location>
</feature>
<evidence type="ECO:0000256" key="6">
    <source>
        <dbReference type="ARBA" id="ARBA00023237"/>
    </source>
</evidence>
<keyword evidence="5 7" id="KW-0472">Membrane</keyword>
<keyword evidence="4 7" id="KW-0812">Transmembrane</keyword>
<reference evidence="10 11" key="1">
    <citation type="submission" date="2021-11" db="EMBL/GenBank/DDBJ databases">
        <title>Genomic of Niabella pedocola.</title>
        <authorList>
            <person name="Wu T."/>
        </authorList>
    </citation>
    <scope>NUCLEOTIDE SEQUENCE [LARGE SCALE GENOMIC DNA]</scope>
    <source>
        <strain evidence="10 11">JCM 31011</strain>
    </source>
</reference>
<keyword evidence="10" id="KW-0675">Receptor</keyword>
<proteinExistence type="inferred from homology"/>
<evidence type="ECO:0000256" key="4">
    <source>
        <dbReference type="ARBA" id="ARBA00022692"/>
    </source>
</evidence>
<dbReference type="Gene3D" id="2.170.130.10">
    <property type="entry name" value="TonB-dependent receptor, plug domain"/>
    <property type="match status" value="1"/>
</dbReference>
<feature type="signal peptide" evidence="8">
    <location>
        <begin position="1"/>
        <end position="21"/>
    </location>
</feature>
<dbReference type="Proteomes" id="UP001199816">
    <property type="component" value="Unassembled WGS sequence"/>
</dbReference>
<evidence type="ECO:0000256" key="5">
    <source>
        <dbReference type="ARBA" id="ARBA00023136"/>
    </source>
</evidence>
<feature type="chain" id="PRO_5046505112" evidence="8">
    <location>
        <begin position="22"/>
        <end position="1059"/>
    </location>
</feature>
<keyword evidence="6 7" id="KW-0998">Cell outer membrane</keyword>
<dbReference type="InterPro" id="IPR023997">
    <property type="entry name" value="TonB-dep_OMP_SusC/RagA_CS"/>
</dbReference>
<evidence type="ECO:0000256" key="2">
    <source>
        <dbReference type="ARBA" id="ARBA00022448"/>
    </source>
</evidence>
<dbReference type="InterPro" id="IPR039426">
    <property type="entry name" value="TonB-dep_rcpt-like"/>
</dbReference>
<accession>A0ABS8PU16</accession>